<reference evidence="2 3" key="1">
    <citation type="journal article" date="2021" name="Genome Biol.">
        <title>AFLAP: assembly-free linkage analysis pipeline using k-mers from genome sequencing data.</title>
        <authorList>
            <person name="Fletcher K."/>
            <person name="Zhang L."/>
            <person name="Gil J."/>
            <person name="Han R."/>
            <person name="Cavanaugh K."/>
            <person name="Michelmore R."/>
        </authorList>
    </citation>
    <scope>NUCLEOTIDE SEQUENCE [LARGE SCALE GENOMIC DNA]</scope>
    <source>
        <strain evidence="2 3">SF5</strain>
    </source>
</reference>
<dbReference type="Proteomes" id="UP000294530">
    <property type="component" value="Unassembled WGS sequence"/>
</dbReference>
<dbReference type="KEGG" id="blac:94344353"/>
<evidence type="ECO:0000256" key="1">
    <source>
        <dbReference type="SAM" id="Coils"/>
    </source>
</evidence>
<dbReference type="EMBL" id="SHOA02000001">
    <property type="protein sequence ID" value="TDH72849.1"/>
    <property type="molecule type" value="Genomic_DNA"/>
</dbReference>
<name>A0A976NYP5_BRELC</name>
<feature type="coiled-coil region" evidence="1">
    <location>
        <begin position="96"/>
        <end position="123"/>
    </location>
</feature>
<gene>
    <name evidence="2" type="ORF">CCR75_000575</name>
</gene>
<evidence type="ECO:0000313" key="3">
    <source>
        <dbReference type="Proteomes" id="UP000294530"/>
    </source>
</evidence>
<evidence type="ECO:0000313" key="2">
    <source>
        <dbReference type="EMBL" id="TDH72849.1"/>
    </source>
</evidence>
<organism evidence="2 3">
    <name type="scientific">Bremia lactucae</name>
    <name type="common">Lettuce downy mildew</name>
    <dbReference type="NCBI Taxonomy" id="4779"/>
    <lineage>
        <taxon>Eukaryota</taxon>
        <taxon>Sar</taxon>
        <taxon>Stramenopiles</taxon>
        <taxon>Oomycota</taxon>
        <taxon>Peronosporomycetes</taxon>
        <taxon>Peronosporales</taxon>
        <taxon>Peronosporaceae</taxon>
        <taxon>Bremia</taxon>
    </lineage>
</organism>
<dbReference type="AlphaFoldDB" id="A0A976NYP5"/>
<accession>A0A976NYP5</accession>
<dbReference type="GeneID" id="94344353"/>
<protein>
    <submittedName>
        <fullName evidence="2">Uncharacterized protein</fullName>
    </submittedName>
</protein>
<comment type="caution">
    <text evidence="2">The sequence shown here is derived from an EMBL/GenBank/DDBJ whole genome shotgun (WGS) entry which is preliminary data.</text>
</comment>
<keyword evidence="3" id="KW-1185">Reference proteome</keyword>
<sequence>MPLSPLDSSSNDDMLAELDELLTLTPEVSLTLAQLPFDAGIDLNAVAFPETKISLGQLNEGLNPPSFEALQPEPRGKSTKILKTKLYRRKRPRDELDHLRATVANLKEELKTLSHLTETLSSENEDDSGESFAHWKQVAERQKEAANKTIVKNLKLRAMVQGQLKVARRLESAIAKHLQEVAEQAFPWNSIKTEVPSTNMKESHRPRTASISDDLLFEELNGTLEAQYAQVDTIVKSEGLADRMTELQSKFQLKQTVEGITFVGREVRLLPFPMHTVARVLWSLLLYESKHMPGKIQTRVLNNNHLNATIVDTLQLPKSHCTEIRTRIAARRFFEANRVVVVWSGCIEIAGSMFVRLCEKGFATVSSFDFLGGDSGFSPPGSIHRVVIDIKPETVEYKTGTDAQGHIGAMTDLVLGTYHRNFGLLNQVIENLLLNDLMGISGSNQECNL</sequence>
<dbReference type="OrthoDB" id="113481at2759"/>
<dbReference type="PANTHER" id="PTHR35796:SF3">
    <property type="entry name" value="BHLH DOMAIN-CONTAINING PROTEIN"/>
    <property type="match status" value="1"/>
</dbReference>
<dbReference type="PANTHER" id="PTHR35796">
    <property type="entry name" value="HYPOTHETICAL CYTOSOLIC PROTEIN"/>
    <property type="match status" value="1"/>
</dbReference>
<dbReference type="RefSeq" id="XP_067822348.1">
    <property type="nucleotide sequence ID" value="XM_067958682.1"/>
</dbReference>
<proteinExistence type="predicted"/>
<keyword evidence="1" id="KW-0175">Coiled coil</keyword>